<dbReference type="InterPro" id="IPR016197">
    <property type="entry name" value="Chromo-like_dom_sf"/>
</dbReference>
<keyword evidence="4" id="KW-1185">Reference proteome</keyword>
<dbReference type="Proteomes" id="UP000018201">
    <property type="component" value="Unassembled WGS sequence"/>
</dbReference>
<sequence>MIGENPLTAADLDVVGALSPTLIPPMTKLFRQLCDREQSHIVKSTKALQLVPDRPLHPEQEPQEAVVGWPPTRDVAGNPTDQYEVDYIMDQRGRGDEAHYLVRWRGAPLDRATYEPVSHLGGCPELLRAWRRRQRNRRSSAGGATRPTTWSGGGEPLWTVPPRNPLAIWGVALNCYAPGGAVSGTAVRPDPPPSPRFGTPHLPLWPAAARFLPCGGGGKGVQEHPMWR</sequence>
<dbReference type="PROSITE" id="PS50013">
    <property type="entry name" value="CHROMO_2"/>
    <property type="match status" value="1"/>
</dbReference>
<proteinExistence type="predicted"/>
<organism evidence="3 4">
    <name type="scientific">Eimeria praecox</name>
    <dbReference type="NCBI Taxonomy" id="51316"/>
    <lineage>
        <taxon>Eukaryota</taxon>
        <taxon>Sar</taxon>
        <taxon>Alveolata</taxon>
        <taxon>Apicomplexa</taxon>
        <taxon>Conoidasida</taxon>
        <taxon>Coccidia</taxon>
        <taxon>Eucoccidiorida</taxon>
        <taxon>Eimeriorina</taxon>
        <taxon>Eimeriidae</taxon>
        <taxon>Eimeria</taxon>
    </lineage>
</organism>
<dbReference type="SUPFAM" id="SSF54160">
    <property type="entry name" value="Chromo domain-like"/>
    <property type="match status" value="1"/>
</dbReference>
<feature type="region of interest" description="Disordered" evidence="1">
    <location>
        <begin position="134"/>
        <end position="157"/>
    </location>
</feature>
<reference evidence="3" key="2">
    <citation type="submission" date="2013-10" db="EMBL/GenBank/DDBJ databases">
        <authorList>
            <person name="Aslett M."/>
        </authorList>
    </citation>
    <scope>NUCLEOTIDE SEQUENCE [LARGE SCALE GENOMIC DNA]</scope>
    <source>
        <strain evidence="3">Houghton</strain>
    </source>
</reference>
<dbReference type="CDD" id="cd00024">
    <property type="entry name" value="CD_CSD"/>
    <property type="match status" value="1"/>
</dbReference>
<dbReference type="AlphaFoldDB" id="U6G2S8"/>
<dbReference type="VEuPathDB" id="ToxoDB:EPH_0002560"/>
<dbReference type="Gene3D" id="2.40.50.40">
    <property type="match status" value="1"/>
</dbReference>
<feature type="domain" description="Chromo" evidence="2">
    <location>
        <begin position="83"/>
        <end position="142"/>
    </location>
</feature>
<feature type="region of interest" description="Disordered" evidence="1">
    <location>
        <begin position="55"/>
        <end position="79"/>
    </location>
</feature>
<protein>
    <recommendedName>
        <fullName evidence="2">Chromo domain-containing protein</fullName>
    </recommendedName>
</protein>
<name>U6G2S8_9EIME</name>
<evidence type="ECO:0000259" key="2">
    <source>
        <dbReference type="PROSITE" id="PS50013"/>
    </source>
</evidence>
<evidence type="ECO:0000256" key="1">
    <source>
        <dbReference type="SAM" id="MobiDB-lite"/>
    </source>
</evidence>
<reference evidence="3" key="1">
    <citation type="submission" date="2013-10" db="EMBL/GenBank/DDBJ databases">
        <title>Genomic analysis of the causative agents of coccidiosis in chickens.</title>
        <authorList>
            <person name="Reid A.J."/>
            <person name="Blake D."/>
            <person name="Billington K."/>
            <person name="Browne H."/>
            <person name="Dunn M."/>
            <person name="Hung S."/>
            <person name="Kawahara F."/>
            <person name="Miranda-Saavedra D."/>
            <person name="Mourier T."/>
            <person name="Nagra H."/>
            <person name="Otto T.D."/>
            <person name="Rawlings N."/>
            <person name="Sanchez A."/>
            <person name="Sanders M."/>
            <person name="Subramaniam C."/>
            <person name="Tay Y."/>
            <person name="Dear P."/>
            <person name="Doerig C."/>
            <person name="Gruber A."/>
            <person name="Parkinson J."/>
            <person name="Shirley M."/>
            <person name="Wan K.L."/>
            <person name="Berriman M."/>
            <person name="Tomley F."/>
            <person name="Pain A."/>
        </authorList>
    </citation>
    <scope>NUCLEOTIDE SEQUENCE [LARGE SCALE GENOMIC DNA]</scope>
    <source>
        <strain evidence="3">Houghton</strain>
    </source>
</reference>
<gene>
    <name evidence="3" type="ORF">EPH_0002560</name>
</gene>
<dbReference type="InterPro" id="IPR000953">
    <property type="entry name" value="Chromo/chromo_shadow_dom"/>
</dbReference>
<dbReference type="SMART" id="SM00298">
    <property type="entry name" value="CHROMO"/>
    <property type="match status" value="1"/>
</dbReference>
<dbReference type="EMBL" id="HG690388">
    <property type="protein sequence ID" value="CDI74485.1"/>
    <property type="molecule type" value="Genomic_DNA"/>
</dbReference>
<accession>U6G2S8</accession>
<dbReference type="InterPro" id="IPR023780">
    <property type="entry name" value="Chromo_domain"/>
</dbReference>
<evidence type="ECO:0000313" key="4">
    <source>
        <dbReference type="Proteomes" id="UP000018201"/>
    </source>
</evidence>
<dbReference type="OrthoDB" id="346479at2759"/>
<dbReference type="Pfam" id="PF00385">
    <property type="entry name" value="Chromo"/>
    <property type="match status" value="1"/>
</dbReference>
<evidence type="ECO:0000313" key="3">
    <source>
        <dbReference type="EMBL" id="CDI74485.1"/>
    </source>
</evidence>